<dbReference type="SUPFAM" id="SSF52833">
    <property type="entry name" value="Thioredoxin-like"/>
    <property type="match status" value="1"/>
</dbReference>
<proteinExistence type="predicted"/>
<keyword evidence="2" id="KW-1133">Transmembrane helix</keyword>
<dbReference type="PROSITE" id="PS51352">
    <property type="entry name" value="THIOREDOXIN_2"/>
    <property type="match status" value="1"/>
</dbReference>
<dbReference type="RefSeq" id="WP_157294349.1">
    <property type="nucleotide sequence ID" value="NZ_JBHTCT010000036.1"/>
</dbReference>
<sequence>MKALRIAGTFIAIMFIGYLVFTMIRMNFPTNQAIDVSEYEDGNLTEGEIPREVNETGLRNGEKAPDFQLENLAGETVSLSDFRGKKVILNFWATWCPPCREEMPEMQSYYEEKTNDRFEIIAVNATTTEQSSGQAVEPFAAELGLTFPILMDMEGTITDQFEVMFFPTTYLLDEDGVIIERIVLPLNEQLLADKIK</sequence>
<protein>
    <submittedName>
        <fullName evidence="4">TlpA disulfide reductase family protein</fullName>
    </submittedName>
</protein>
<gene>
    <name evidence="4" type="ORF">ACFQQH_14265</name>
</gene>
<keyword evidence="5" id="KW-1185">Reference proteome</keyword>
<dbReference type="EMBL" id="JBHTCT010000036">
    <property type="protein sequence ID" value="MFC7366287.1"/>
    <property type="molecule type" value="Genomic_DNA"/>
</dbReference>
<evidence type="ECO:0000313" key="4">
    <source>
        <dbReference type="EMBL" id="MFC7366287.1"/>
    </source>
</evidence>
<dbReference type="PANTHER" id="PTHR42852:SF1">
    <property type="entry name" value="THIOREDOXIN-LIKE PROTEIN YNEN"/>
    <property type="match status" value="1"/>
</dbReference>
<keyword evidence="1" id="KW-1015">Disulfide bond</keyword>
<evidence type="ECO:0000256" key="1">
    <source>
        <dbReference type="ARBA" id="ARBA00023157"/>
    </source>
</evidence>
<accession>A0ABW2NJ89</accession>
<dbReference type="PROSITE" id="PS00194">
    <property type="entry name" value="THIOREDOXIN_1"/>
    <property type="match status" value="1"/>
</dbReference>
<dbReference type="InterPro" id="IPR000866">
    <property type="entry name" value="AhpC/TSA"/>
</dbReference>
<evidence type="ECO:0000259" key="3">
    <source>
        <dbReference type="PROSITE" id="PS51352"/>
    </source>
</evidence>
<evidence type="ECO:0000256" key="2">
    <source>
        <dbReference type="SAM" id="Phobius"/>
    </source>
</evidence>
<keyword evidence="2" id="KW-0472">Membrane</keyword>
<dbReference type="PANTHER" id="PTHR42852">
    <property type="entry name" value="THIOL:DISULFIDE INTERCHANGE PROTEIN DSBE"/>
    <property type="match status" value="1"/>
</dbReference>
<dbReference type="InterPro" id="IPR013766">
    <property type="entry name" value="Thioredoxin_domain"/>
</dbReference>
<dbReference type="InterPro" id="IPR036249">
    <property type="entry name" value="Thioredoxin-like_sf"/>
</dbReference>
<evidence type="ECO:0000313" key="5">
    <source>
        <dbReference type="Proteomes" id="UP001596483"/>
    </source>
</evidence>
<name>A0ABW2NJ89_9BACL</name>
<dbReference type="Gene3D" id="3.40.30.10">
    <property type="entry name" value="Glutaredoxin"/>
    <property type="match status" value="1"/>
</dbReference>
<dbReference type="InterPro" id="IPR017937">
    <property type="entry name" value="Thioredoxin_CS"/>
</dbReference>
<feature type="transmembrane region" description="Helical" evidence="2">
    <location>
        <begin position="6"/>
        <end position="24"/>
    </location>
</feature>
<keyword evidence="2" id="KW-0812">Transmembrane</keyword>
<organism evidence="4 5">
    <name type="scientific">Bhargavaea changchunensis</name>
    <dbReference type="NCBI Taxonomy" id="2134037"/>
    <lineage>
        <taxon>Bacteria</taxon>
        <taxon>Bacillati</taxon>
        <taxon>Bacillota</taxon>
        <taxon>Bacilli</taxon>
        <taxon>Bacillales</taxon>
        <taxon>Caryophanaceae</taxon>
        <taxon>Bhargavaea</taxon>
    </lineage>
</organism>
<dbReference type="CDD" id="cd02966">
    <property type="entry name" value="TlpA_like_family"/>
    <property type="match status" value="1"/>
</dbReference>
<feature type="domain" description="Thioredoxin" evidence="3">
    <location>
        <begin position="58"/>
        <end position="196"/>
    </location>
</feature>
<reference evidence="5" key="1">
    <citation type="journal article" date="2019" name="Int. J. Syst. Evol. Microbiol.">
        <title>The Global Catalogue of Microorganisms (GCM) 10K type strain sequencing project: providing services to taxonomists for standard genome sequencing and annotation.</title>
        <authorList>
            <consortium name="The Broad Institute Genomics Platform"/>
            <consortium name="The Broad Institute Genome Sequencing Center for Infectious Disease"/>
            <person name="Wu L."/>
            <person name="Ma J."/>
        </authorList>
    </citation>
    <scope>NUCLEOTIDE SEQUENCE [LARGE SCALE GENOMIC DNA]</scope>
    <source>
        <strain evidence="5">JCM 4738</strain>
    </source>
</reference>
<dbReference type="Pfam" id="PF00578">
    <property type="entry name" value="AhpC-TSA"/>
    <property type="match status" value="1"/>
</dbReference>
<comment type="caution">
    <text evidence="4">The sequence shown here is derived from an EMBL/GenBank/DDBJ whole genome shotgun (WGS) entry which is preliminary data.</text>
</comment>
<dbReference type="Proteomes" id="UP001596483">
    <property type="component" value="Unassembled WGS sequence"/>
</dbReference>
<dbReference type="InterPro" id="IPR050553">
    <property type="entry name" value="Thioredoxin_ResA/DsbE_sf"/>
</dbReference>